<comment type="caution">
    <text evidence="1">The sequence shown here is derived from an EMBL/GenBank/DDBJ whole genome shotgun (WGS) entry which is preliminary data.</text>
</comment>
<accession>A0ABW7QVF0</accession>
<protein>
    <submittedName>
        <fullName evidence="1">Uncharacterized protein</fullName>
    </submittedName>
</protein>
<evidence type="ECO:0000313" key="2">
    <source>
        <dbReference type="Proteomes" id="UP001610818"/>
    </source>
</evidence>
<reference evidence="1 2" key="1">
    <citation type="submission" date="2024-10" db="EMBL/GenBank/DDBJ databases">
        <title>The Natural Products Discovery Center: Release of the First 8490 Sequenced Strains for Exploring Actinobacteria Biosynthetic Diversity.</title>
        <authorList>
            <person name="Kalkreuter E."/>
            <person name="Kautsar S.A."/>
            <person name="Yang D."/>
            <person name="Bader C.D."/>
            <person name="Teijaro C.N."/>
            <person name="Fluegel L."/>
            <person name="Davis C.M."/>
            <person name="Simpson J.R."/>
            <person name="Lauterbach L."/>
            <person name="Steele A.D."/>
            <person name="Gui C."/>
            <person name="Meng S."/>
            <person name="Li G."/>
            <person name="Viehrig K."/>
            <person name="Ye F."/>
            <person name="Su P."/>
            <person name="Kiefer A.F."/>
            <person name="Nichols A."/>
            <person name="Cepeda A.J."/>
            <person name="Yan W."/>
            <person name="Fan B."/>
            <person name="Jiang Y."/>
            <person name="Adhikari A."/>
            <person name="Zheng C.-J."/>
            <person name="Schuster L."/>
            <person name="Cowan T.M."/>
            <person name="Smanski M.J."/>
            <person name="Chevrette M.G."/>
            <person name="De Carvalho L.P.S."/>
            <person name="Shen B."/>
        </authorList>
    </citation>
    <scope>NUCLEOTIDE SEQUENCE [LARGE SCALE GENOMIC DNA]</scope>
    <source>
        <strain evidence="1 2">NPDC017990</strain>
    </source>
</reference>
<name>A0ABW7QVF0_9ACTN</name>
<proteinExistence type="predicted"/>
<dbReference type="RefSeq" id="WP_397713309.1">
    <property type="nucleotide sequence ID" value="NZ_JBIRGN010000003.1"/>
</dbReference>
<organism evidence="1 2">
    <name type="scientific">Streptomyces longisporoflavus</name>
    <dbReference type="NCBI Taxonomy" id="28044"/>
    <lineage>
        <taxon>Bacteria</taxon>
        <taxon>Bacillati</taxon>
        <taxon>Actinomycetota</taxon>
        <taxon>Actinomycetes</taxon>
        <taxon>Kitasatosporales</taxon>
        <taxon>Streptomycetaceae</taxon>
        <taxon>Streptomyces</taxon>
    </lineage>
</organism>
<evidence type="ECO:0000313" key="1">
    <source>
        <dbReference type="EMBL" id="MFH8547306.1"/>
    </source>
</evidence>
<dbReference type="Proteomes" id="UP001610818">
    <property type="component" value="Unassembled WGS sequence"/>
</dbReference>
<dbReference type="EMBL" id="JBIRGQ010000003">
    <property type="protein sequence ID" value="MFH8547306.1"/>
    <property type="molecule type" value="Genomic_DNA"/>
</dbReference>
<sequence length="159" mass="17699">MNGITLALRTLHHGELGLAEHLMAVAERHRAEHEIHHVATDLASWSRDHARHLADTAAEYRVSLADSPDKAGEGLVALVPGTVGQRLENDLPVLRDLSELHLAATYNSLWWEMLSRTAQASKDSRLLALASSCHPRTLRQLHWINTMIKNLSPQMLTSL</sequence>
<keyword evidence="2" id="KW-1185">Reference proteome</keyword>
<gene>
    <name evidence="1" type="ORF">ACH4F9_20090</name>
</gene>